<dbReference type="InterPro" id="IPR036866">
    <property type="entry name" value="RibonucZ/Hydroxyglut_hydro"/>
</dbReference>
<dbReference type="AlphaFoldDB" id="A0A5D0MKX1"/>
<dbReference type="SMART" id="SM00450">
    <property type="entry name" value="RHOD"/>
    <property type="match status" value="2"/>
</dbReference>
<keyword evidence="1" id="KW-0479">Metal-binding</keyword>
<reference evidence="3" key="1">
    <citation type="submission" date="2019-08" db="EMBL/GenBank/DDBJ databases">
        <title>Genomic characterization of a novel candidate phylum (ARYD3) from a high temperature, high salinity tertiary oil reservoir in north central Oklahoma, USA.</title>
        <authorList>
            <person name="Youssef N.H."/>
            <person name="Yadav A."/>
            <person name="Elshahed M.S."/>
        </authorList>
    </citation>
    <scope>NUCLEOTIDE SEQUENCE [LARGE SCALE GENOMIC DNA]</scope>
    <source>
        <strain evidence="3">ARYD3</strain>
    </source>
</reference>
<dbReference type="Pfam" id="PF00753">
    <property type="entry name" value="Lactamase_B"/>
    <property type="match status" value="1"/>
</dbReference>
<dbReference type="Pfam" id="PF00581">
    <property type="entry name" value="Rhodanese"/>
    <property type="match status" value="2"/>
</dbReference>
<evidence type="ECO:0000313" key="3">
    <source>
        <dbReference type="EMBL" id="TYB32090.1"/>
    </source>
</evidence>
<dbReference type="InterPro" id="IPR044528">
    <property type="entry name" value="POD-like_MBL-fold"/>
</dbReference>
<dbReference type="GO" id="GO:0046872">
    <property type="term" value="F:metal ion binding"/>
    <property type="evidence" value="ECO:0007669"/>
    <property type="project" value="UniProtKB-KW"/>
</dbReference>
<comment type="caution">
    <text evidence="3">The sequence shown here is derived from an EMBL/GenBank/DDBJ whole genome shotgun (WGS) entry which is preliminary data.</text>
</comment>
<evidence type="ECO:0000259" key="2">
    <source>
        <dbReference type="PROSITE" id="PS50206"/>
    </source>
</evidence>
<dbReference type="InterPro" id="IPR051682">
    <property type="entry name" value="Mito_Persulfide_Diox"/>
</dbReference>
<dbReference type="PANTHER" id="PTHR43084:SF1">
    <property type="entry name" value="PERSULFIDE DIOXYGENASE ETHE1, MITOCHONDRIAL"/>
    <property type="match status" value="1"/>
</dbReference>
<protein>
    <submittedName>
        <fullName evidence="3">MBL fold metallo-hydrolase</fullName>
    </submittedName>
</protein>
<organism evidence="3 4">
    <name type="scientific">Candidatus Mcinerneyibacterium aminivorans</name>
    <dbReference type="NCBI Taxonomy" id="2703815"/>
    <lineage>
        <taxon>Bacteria</taxon>
        <taxon>Candidatus Macinerneyibacteriota</taxon>
        <taxon>Candidatus Mcinerneyibacteria</taxon>
        <taxon>Candidatus Mcinerneyibacteriales</taxon>
        <taxon>Candidatus Mcinerneyibacteriaceae</taxon>
        <taxon>Candidatus Mcinerneyibacterium</taxon>
    </lineage>
</organism>
<feature type="domain" description="Rhodanese" evidence="2">
    <location>
        <begin position="369"/>
        <end position="453"/>
    </location>
</feature>
<dbReference type="Proteomes" id="UP000324143">
    <property type="component" value="Unassembled WGS sequence"/>
</dbReference>
<evidence type="ECO:0000313" key="4">
    <source>
        <dbReference type="Proteomes" id="UP000324143"/>
    </source>
</evidence>
<dbReference type="GO" id="GO:0006749">
    <property type="term" value="P:glutathione metabolic process"/>
    <property type="evidence" value="ECO:0007669"/>
    <property type="project" value="InterPro"/>
</dbReference>
<dbReference type="InterPro" id="IPR036873">
    <property type="entry name" value="Rhodanese-like_dom_sf"/>
</dbReference>
<dbReference type="SUPFAM" id="SSF56281">
    <property type="entry name" value="Metallo-hydrolase/oxidoreductase"/>
    <property type="match status" value="1"/>
</dbReference>
<dbReference type="CDD" id="cd07724">
    <property type="entry name" value="POD-like_MBL-fold"/>
    <property type="match status" value="1"/>
</dbReference>
<dbReference type="GO" id="GO:0070813">
    <property type="term" value="P:hydrogen sulfide metabolic process"/>
    <property type="evidence" value="ECO:0007669"/>
    <property type="project" value="TreeGrafter"/>
</dbReference>
<dbReference type="InterPro" id="IPR001763">
    <property type="entry name" value="Rhodanese-like_dom"/>
</dbReference>
<gene>
    <name evidence="3" type="ORF">FXF47_00460</name>
</gene>
<sequence>MYIEQIYVKKIAHSSYMIAGNEKCAIVDPRRDVDIYIEKAKDMGFKITHILETHLHADFISGHMDLAEKTGAKIYAPKSGNCKFGHVSLKENDTFNIENIKFEVIETPGHTPEHINYIVTDTSLSDKPSVVFTGDTLFVGDAGRPDLFPDRAEELASKLFESLKKLKKLPDYCEVLPAHGAGSLCGRAMGAKRRSTIGFEKLTNEPFKMKDKDEFIKSLTTDMPPAPDHFSRCSALNAEGPELVKNLSVLEPLTPEKFKKALEKDDHIVLDVRSYDSFGAQPIENSYNIDFGGNMPTFAGWIIPPEKNILIVADDEDKARETVIWLRRVGLDNSIGYLGGELPEWAKAGYRANHHNIISSPEFVEKYDSDKNLNLLDVRASGEYEENHIEGSINIPAPELRTRYEELDKNKHYYIICSTGHRSGTACSILHQKGFKNITNIGGGMTGYGNLKK</sequence>
<dbReference type="EMBL" id="VSIX01000004">
    <property type="protein sequence ID" value="TYB32090.1"/>
    <property type="molecule type" value="Genomic_DNA"/>
</dbReference>
<dbReference type="PANTHER" id="PTHR43084">
    <property type="entry name" value="PERSULFIDE DIOXYGENASE ETHE1"/>
    <property type="match status" value="1"/>
</dbReference>
<dbReference type="InterPro" id="IPR001279">
    <property type="entry name" value="Metallo-B-lactamas"/>
</dbReference>
<accession>A0A5D0MKX1</accession>
<dbReference type="SUPFAM" id="SSF52821">
    <property type="entry name" value="Rhodanese/Cell cycle control phosphatase"/>
    <property type="match status" value="2"/>
</dbReference>
<dbReference type="CDD" id="cd00158">
    <property type="entry name" value="RHOD"/>
    <property type="match status" value="1"/>
</dbReference>
<dbReference type="SMART" id="SM00849">
    <property type="entry name" value="Lactamase_B"/>
    <property type="match status" value="1"/>
</dbReference>
<dbReference type="PROSITE" id="PS50206">
    <property type="entry name" value="RHODANESE_3"/>
    <property type="match status" value="2"/>
</dbReference>
<dbReference type="Gene3D" id="3.60.15.10">
    <property type="entry name" value="Ribonuclease Z/Hydroxyacylglutathione hydrolase-like"/>
    <property type="match status" value="1"/>
</dbReference>
<dbReference type="GO" id="GO:0050313">
    <property type="term" value="F:sulfur dioxygenase activity"/>
    <property type="evidence" value="ECO:0007669"/>
    <property type="project" value="InterPro"/>
</dbReference>
<dbReference type="FunFam" id="3.60.15.10:FF:000030">
    <property type="entry name" value="Metallo-beta-lactamase family protein"/>
    <property type="match status" value="1"/>
</dbReference>
<dbReference type="Gene3D" id="3.40.250.10">
    <property type="entry name" value="Rhodanese-like domain"/>
    <property type="match status" value="2"/>
</dbReference>
<evidence type="ECO:0000256" key="1">
    <source>
        <dbReference type="ARBA" id="ARBA00022723"/>
    </source>
</evidence>
<dbReference type="GO" id="GO:0016787">
    <property type="term" value="F:hydrolase activity"/>
    <property type="evidence" value="ECO:0007669"/>
    <property type="project" value="UniProtKB-KW"/>
</dbReference>
<proteinExistence type="predicted"/>
<name>A0A5D0MKX1_9BACT</name>
<keyword evidence="4" id="KW-1185">Reference proteome</keyword>
<feature type="domain" description="Rhodanese" evidence="2">
    <location>
        <begin position="263"/>
        <end position="354"/>
    </location>
</feature>